<gene>
    <name evidence="4" type="ORF">JL111_02650</name>
</gene>
<dbReference type="Proteomes" id="UP000644749">
    <property type="component" value="Unassembled WGS sequence"/>
</dbReference>
<evidence type="ECO:0000259" key="3">
    <source>
        <dbReference type="PROSITE" id="PS51186"/>
    </source>
</evidence>
<dbReference type="PANTHER" id="PTHR43877:SF5">
    <property type="entry name" value="BLL8307 PROTEIN"/>
    <property type="match status" value="1"/>
</dbReference>
<comment type="caution">
    <text evidence="4">The sequence shown here is derived from an EMBL/GenBank/DDBJ whole genome shotgun (WGS) entry which is preliminary data.</text>
</comment>
<dbReference type="RefSeq" id="WP_191307334.1">
    <property type="nucleotide sequence ID" value="NZ_BNCL01000001.1"/>
</dbReference>
<evidence type="ECO:0000256" key="1">
    <source>
        <dbReference type="ARBA" id="ARBA00022679"/>
    </source>
</evidence>
<organism evidence="4 5">
    <name type="scientific">Paracoccus aerius</name>
    <dbReference type="NCBI Taxonomy" id="1915382"/>
    <lineage>
        <taxon>Bacteria</taxon>
        <taxon>Pseudomonadati</taxon>
        <taxon>Pseudomonadota</taxon>
        <taxon>Alphaproteobacteria</taxon>
        <taxon>Rhodobacterales</taxon>
        <taxon>Paracoccaceae</taxon>
        <taxon>Paracoccus</taxon>
    </lineage>
</organism>
<dbReference type="CDD" id="cd04301">
    <property type="entry name" value="NAT_SF"/>
    <property type="match status" value="1"/>
</dbReference>
<dbReference type="Pfam" id="PF00583">
    <property type="entry name" value="Acetyltransf_1"/>
    <property type="match status" value="1"/>
</dbReference>
<dbReference type="InterPro" id="IPR050832">
    <property type="entry name" value="Bact_Acetyltransf"/>
</dbReference>
<dbReference type="InterPro" id="IPR000182">
    <property type="entry name" value="GNAT_dom"/>
</dbReference>
<dbReference type="Gene3D" id="3.40.630.30">
    <property type="match status" value="1"/>
</dbReference>
<evidence type="ECO:0000313" key="5">
    <source>
        <dbReference type="Proteomes" id="UP000644749"/>
    </source>
</evidence>
<evidence type="ECO:0000256" key="2">
    <source>
        <dbReference type="ARBA" id="ARBA00023315"/>
    </source>
</evidence>
<dbReference type="EMBL" id="JAESHT010000002">
    <property type="protein sequence ID" value="MBL3672374.1"/>
    <property type="molecule type" value="Genomic_DNA"/>
</dbReference>
<dbReference type="SUPFAM" id="SSF55729">
    <property type="entry name" value="Acyl-CoA N-acyltransferases (Nat)"/>
    <property type="match status" value="1"/>
</dbReference>
<name>A0ABS1S1F6_9RHOB</name>
<dbReference type="InterPro" id="IPR016181">
    <property type="entry name" value="Acyl_CoA_acyltransferase"/>
</dbReference>
<accession>A0ABS1S1F6</accession>
<protein>
    <submittedName>
        <fullName evidence="4">GNAT family N-acetyltransferase</fullName>
    </submittedName>
</protein>
<proteinExistence type="predicted"/>
<feature type="domain" description="N-acetyltransferase" evidence="3">
    <location>
        <begin position="15"/>
        <end position="163"/>
    </location>
</feature>
<reference evidence="4 5" key="1">
    <citation type="submission" date="2021-01" db="EMBL/GenBank/DDBJ databases">
        <title>011410 draft genome.</title>
        <authorList>
            <person name="Lang L."/>
        </authorList>
    </citation>
    <scope>NUCLEOTIDE SEQUENCE [LARGE SCALE GENOMIC DNA]</scope>
    <source>
        <strain evidence="4 5">KCTC 42845</strain>
    </source>
</reference>
<sequence>MVHRQEATVTRTPSFALESPLADDLALLFQRHTADMQADTPPESIHMMPREDLVSPDIDFFVLRQDGAAVGMAALKRLDPTHGELKAMHVLAEARGSGLSRLMLDRLIDHARRVGLSRLSLETGAQPSFAAARALYSRGGFAECPPFGSYRLDPNSVFMTRTL</sequence>
<keyword evidence="1" id="KW-0808">Transferase</keyword>
<keyword evidence="5" id="KW-1185">Reference proteome</keyword>
<dbReference type="PANTHER" id="PTHR43877">
    <property type="entry name" value="AMINOALKYLPHOSPHONATE N-ACETYLTRANSFERASE-RELATED-RELATED"/>
    <property type="match status" value="1"/>
</dbReference>
<dbReference type="PROSITE" id="PS51186">
    <property type="entry name" value="GNAT"/>
    <property type="match status" value="1"/>
</dbReference>
<keyword evidence="2" id="KW-0012">Acyltransferase</keyword>
<evidence type="ECO:0000313" key="4">
    <source>
        <dbReference type="EMBL" id="MBL3672374.1"/>
    </source>
</evidence>